<reference evidence="2 3" key="1">
    <citation type="journal article" date="2017" name="Environ. Microbiol.">
        <title>Decay of the glycolytic pathway and adaptation to intranuclear parasitism within Enterocytozoonidae microsporidia.</title>
        <authorList>
            <person name="Wiredu Boakye D."/>
            <person name="Jaroenlak P."/>
            <person name="Prachumwat A."/>
            <person name="Williams T.A."/>
            <person name="Bateman K.S."/>
            <person name="Itsathitphaisarn O."/>
            <person name="Sritunyalucksana K."/>
            <person name="Paszkiewicz K.H."/>
            <person name="Moore K.A."/>
            <person name="Stentiford G.D."/>
            <person name="Williams B.A."/>
        </authorList>
    </citation>
    <scope>NUCLEOTIDE SEQUENCE [LARGE SCALE GENOMIC DNA]</scope>
    <source>
        <strain evidence="2 3">TH1</strain>
    </source>
</reference>
<comment type="caution">
    <text evidence="2">The sequence shown here is derived from an EMBL/GenBank/DDBJ whole genome shotgun (WGS) entry which is preliminary data.</text>
</comment>
<dbReference type="OrthoDB" id="10250354at2759"/>
<feature type="domain" description="J" evidence="1">
    <location>
        <begin position="23"/>
        <end position="81"/>
    </location>
</feature>
<dbReference type="AlphaFoldDB" id="A0A1W0E470"/>
<dbReference type="InterPro" id="IPR001623">
    <property type="entry name" value="DnaJ_domain"/>
</dbReference>
<dbReference type="VEuPathDB" id="MicrosporidiaDB:EHP00_491"/>
<name>A0A1W0E470_9MICR</name>
<proteinExistence type="predicted"/>
<protein>
    <recommendedName>
        <fullName evidence="1">J domain-containing protein</fullName>
    </recommendedName>
</protein>
<dbReference type="EMBL" id="MNPJ01000023">
    <property type="protein sequence ID" value="OQS54028.1"/>
    <property type="molecule type" value="Genomic_DNA"/>
</dbReference>
<dbReference type="SUPFAM" id="SSF46565">
    <property type="entry name" value="Chaperone J-domain"/>
    <property type="match status" value="1"/>
</dbReference>
<accession>A0A1W0E470</accession>
<gene>
    <name evidence="2" type="ORF">EHP00_491</name>
</gene>
<dbReference type="Proteomes" id="UP000192758">
    <property type="component" value="Unassembled WGS sequence"/>
</dbReference>
<sequence length="83" mass="10066">MIELIKTCIKMVFDYNIVCRAWKEENVLNIKKAYEELKANKLNFEKRYREEIVKNHPDAGGSSEKFKRITECYKYIREYLKPL</sequence>
<dbReference type="InterPro" id="IPR036869">
    <property type="entry name" value="J_dom_sf"/>
</dbReference>
<dbReference type="Gene3D" id="1.10.287.110">
    <property type="entry name" value="DnaJ domain"/>
    <property type="match status" value="1"/>
</dbReference>
<evidence type="ECO:0000313" key="2">
    <source>
        <dbReference type="EMBL" id="OQS54028.1"/>
    </source>
</evidence>
<evidence type="ECO:0000259" key="1">
    <source>
        <dbReference type="PROSITE" id="PS50076"/>
    </source>
</evidence>
<organism evidence="2 3">
    <name type="scientific">Ecytonucleospora hepatopenaei</name>
    <dbReference type="NCBI Taxonomy" id="646526"/>
    <lineage>
        <taxon>Eukaryota</taxon>
        <taxon>Fungi</taxon>
        <taxon>Fungi incertae sedis</taxon>
        <taxon>Microsporidia</taxon>
        <taxon>Enterocytozoonidae</taxon>
        <taxon>Ecytonucleospora</taxon>
    </lineage>
</organism>
<evidence type="ECO:0000313" key="3">
    <source>
        <dbReference type="Proteomes" id="UP000192758"/>
    </source>
</evidence>
<keyword evidence="3" id="KW-1185">Reference proteome</keyword>
<dbReference type="PROSITE" id="PS50076">
    <property type="entry name" value="DNAJ_2"/>
    <property type="match status" value="1"/>
</dbReference>